<feature type="chain" id="PRO_5003613298" evidence="3">
    <location>
        <begin position="44"/>
        <end position="1604"/>
    </location>
</feature>
<feature type="region of interest" description="Disordered" evidence="2">
    <location>
        <begin position="619"/>
        <end position="645"/>
    </location>
</feature>
<dbReference type="Pfam" id="PF05593">
    <property type="entry name" value="RHS_repeat"/>
    <property type="match status" value="1"/>
</dbReference>
<evidence type="ECO:0000259" key="4">
    <source>
        <dbReference type="PROSITE" id="PS01159"/>
    </source>
</evidence>
<dbReference type="InterPro" id="IPR031325">
    <property type="entry name" value="RHS_repeat"/>
</dbReference>
<evidence type="ECO:0000313" key="6">
    <source>
        <dbReference type="Proteomes" id="UP000004705"/>
    </source>
</evidence>
<accession>H8G9F3</accession>
<feature type="signal peptide" evidence="3">
    <location>
        <begin position="1"/>
        <end position="43"/>
    </location>
</feature>
<organism evidence="5 6">
    <name type="scientific">Saccharomonospora azurea NA-128</name>
    <dbReference type="NCBI Taxonomy" id="882081"/>
    <lineage>
        <taxon>Bacteria</taxon>
        <taxon>Bacillati</taxon>
        <taxon>Actinomycetota</taxon>
        <taxon>Actinomycetes</taxon>
        <taxon>Pseudonocardiales</taxon>
        <taxon>Pseudonocardiaceae</taxon>
        <taxon>Saccharomonospora</taxon>
    </lineage>
</organism>
<feature type="domain" description="WW" evidence="4">
    <location>
        <begin position="244"/>
        <end position="269"/>
    </location>
</feature>
<dbReference type="PANTHER" id="PTHR32305">
    <property type="match status" value="1"/>
</dbReference>
<feature type="compositionally biased region" description="Gly residues" evidence="2">
    <location>
        <begin position="82"/>
        <end position="95"/>
    </location>
</feature>
<dbReference type="InterPro" id="IPR006530">
    <property type="entry name" value="YD"/>
</dbReference>
<feature type="region of interest" description="Disordered" evidence="2">
    <location>
        <begin position="213"/>
        <end position="235"/>
    </location>
</feature>
<reference evidence="5 6" key="1">
    <citation type="journal article" date="2012" name="Stand. Genomic Sci.">
        <title>Genome sequence of the soil bacterium Saccharomonospora azurea type strain (NA-128(T)).</title>
        <authorList>
            <person name="Klenk H.P."/>
            <person name="Held B."/>
            <person name="Lucas S."/>
            <person name="Lapidus A."/>
            <person name="Copeland A."/>
            <person name="Hammon N."/>
            <person name="Pitluck S."/>
            <person name="Goodwin L.A."/>
            <person name="Han C."/>
            <person name="Tapia R."/>
            <person name="Brambilla E.M."/>
            <person name="Potter G."/>
            <person name="Land M."/>
            <person name="Ivanova N."/>
            <person name="Rohde M."/>
            <person name="Goker M."/>
            <person name="Detter J.C."/>
            <person name="Kyrpides N.C."/>
            <person name="Woyke T."/>
        </authorList>
    </citation>
    <scope>NUCLEOTIDE SEQUENCE [LARGE SCALE GENOMIC DNA]</scope>
    <source>
        <strain evidence="5 6">NA-128</strain>
    </source>
</reference>
<name>H8G9F3_9PSEU</name>
<gene>
    <name evidence="5" type="ORF">SacazDRAFT_01588</name>
</gene>
<evidence type="ECO:0000313" key="5">
    <source>
        <dbReference type="EMBL" id="EHY88515.1"/>
    </source>
</evidence>
<evidence type="ECO:0000256" key="1">
    <source>
        <dbReference type="ARBA" id="ARBA00022737"/>
    </source>
</evidence>
<dbReference type="Proteomes" id="UP000004705">
    <property type="component" value="Chromosome"/>
</dbReference>
<dbReference type="InterPro" id="IPR001202">
    <property type="entry name" value="WW_dom"/>
</dbReference>
<feature type="compositionally biased region" description="Basic and acidic residues" evidence="2">
    <location>
        <begin position="213"/>
        <end position="227"/>
    </location>
</feature>
<feature type="region of interest" description="Disordered" evidence="2">
    <location>
        <begin position="38"/>
        <end position="99"/>
    </location>
</feature>
<protein>
    <submittedName>
        <fullName evidence="5">Rhs family protein</fullName>
    </submittedName>
</protein>
<evidence type="ECO:0000256" key="3">
    <source>
        <dbReference type="SAM" id="SignalP"/>
    </source>
</evidence>
<evidence type="ECO:0000256" key="2">
    <source>
        <dbReference type="SAM" id="MobiDB-lite"/>
    </source>
</evidence>
<dbReference type="HOGENOM" id="CLU_000662_0_0_11"/>
<sequence length="1604" mass="176128">MRSRWKRMRMPKPRHGRKRAAALAVIMAAGLLAAVESPPGAQAAGGPSVPLPSTPSVPVSPLSMQQRGQDEVRRDALHGDQPDGGSGGDLAGGGTFTETSLTPSATWAVSAQTGTFTWSYPMRVPPAPGGLAPEVSLSYSSAAVDGLTSATNTQAGWAGDGWAMWPGFVERAYTSCATDLPGEPEDNPADLCWDSDNATVSINGTATRLVKDSDTGEWRPEHDDGSRVQRLTGTDNADNNGEYWKITTVDGTQYFYGSRSGADSTWTVPVFGDDSGEPCHAAEFKDSFCDQAYRWNLDKVVDTNGNVIHYEYETATNKYGRNENEEPTEYVRDGWLERIDYGLREGENTSPTGRVVFTVADRCVPGSTCTREKEENWPDVPWHLECDGTTCEDYQQAPTFWSTKRLAKITTQVRDGDGYRAVDSWTLRHEFPDPGDGEKPTLWLAAVRHTGHVGDDDIQLPEVTFEGVAKPNRVHGIDGHAALIRYRMNAIVSEAGGVISIDYAEPDCTAESKPAKPETNTRRCFPVTWSAPYSAERTDYFHKYVVASVSSHDRIASSVPQVVRYEYLDGAAWHYTTSELVDEEDKTWNEFRGFERVRIRQGSGDDGPVTLTEERYFRGMDGDEIPGGSRSVTVEDSEGGKHTDHDWLAGSLLESTTYSRDGGEPITKVITEPTWQGPTATRGMLKAYLVDIGTERTYTKLESGEFRVTRKHTTYDDKGMPTEVNDLGDVSDPADDLCTRTSYVRNTQKWLFSLPSQEETVSVACSEEAGFPGDAVSGVRYSYDGQAFGTAPSRGNVTTVAELTDDGGKSYVTATTRAYDAHGRVTEERDALDRATTTSYTPAADGPLTKTVVTNAKGHETTTTYEPAWGKPTKVVDANYNTTEVAYDALGRTVEVWKPNRVRPEGGNARYSYKISRDEPSVITTDTLGPNGIYVTSKQLYDGLLRVRQVQQPAFGGGRLLTDTRYDSAGRAYYQTKPYFNDAPVDDTLWSASDAEVPGLTTVEYDGAGRPVAEIFKGGGIEKWRTITSYGGDRVHVTPPDGGTPTTAISDARGRMTELRQYHGDTPEGEFDSTIYRYDPAGNLTGITDPGGNAWEFDYDLRGRQVRMDDPDKGVTTKTFDAAGQMVETTDARGETLAIDYDVLGRKTAVHEGSLDGPKRAEWAYDTAEWGIGRLASSTRYVDGEAYVRKTSIYDPLYQPLKTQIVIPESEEGLGGTYTTTAAYNPDGSLGGIGYAEAGDLSAEPYSLVHDDLGFLRTSHGGLSGQGTTEYVTDTQYTRYGELQRTQLGEQGQRVWLSRYYHEHTRRLARTIVDAELPKPMQSDTRYSYDPAGNVTSIADVPLDGLADVQCFRYDHLRRLVEAWTPTGDCTLDPAVEALGGPAPYWHSFAYDEVGNRMSQVEHTSDGDTVHEYAYPDGGHALESVTSQFPSGSTTLEQFAYDESGNTVRRMSVDGEQTLEWDAEGNLVKSTKDGVVTEFLYDADGQRLVRRDPDGATLYLEGQELRWDRESGETTTTRYYSFGDSTVAMRTEAGVTWLLGDHQGTSQFAVDAQSMQVTRRWQLPFGGRRGPEVEFPGEKGFVGGTIDDSAGFVTLGARQYAPEL</sequence>
<dbReference type="Pfam" id="PF25023">
    <property type="entry name" value="TEN_YD-shell"/>
    <property type="match status" value="1"/>
</dbReference>
<feature type="non-terminal residue" evidence="5">
    <location>
        <position position="1604"/>
    </location>
</feature>
<dbReference type="PANTHER" id="PTHR32305:SF17">
    <property type="entry name" value="TRNA NUCLEASE WAPA"/>
    <property type="match status" value="1"/>
</dbReference>
<feature type="compositionally biased region" description="Basic and acidic residues" evidence="2">
    <location>
        <begin position="68"/>
        <end position="81"/>
    </location>
</feature>
<dbReference type="EMBL" id="CM001466">
    <property type="protein sequence ID" value="EHY88515.1"/>
    <property type="molecule type" value="Genomic_DNA"/>
</dbReference>
<dbReference type="InterPro" id="IPR056823">
    <property type="entry name" value="TEN-like_YD-shell"/>
</dbReference>
<keyword evidence="1" id="KW-0677">Repeat</keyword>
<keyword evidence="3" id="KW-0732">Signal</keyword>
<dbReference type="NCBIfam" id="TIGR01643">
    <property type="entry name" value="YD_repeat_2x"/>
    <property type="match status" value="3"/>
</dbReference>
<dbReference type="PROSITE" id="PS01159">
    <property type="entry name" value="WW_DOMAIN_1"/>
    <property type="match status" value="1"/>
</dbReference>
<dbReference type="InterPro" id="IPR050708">
    <property type="entry name" value="T6SS_VgrG/RHS"/>
</dbReference>
<keyword evidence="6" id="KW-1185">Reference proteome</keyword>
<dbReference type="Gene3D" id="2.180.10.10">
    <property type="entry name" value="RHS repeat-associated core"/>
    <property type="match status" value="2"/>
</dbReference>
<proteinExistence type="predicted"/>